<sequence length="579" mass="62211">MPQKALGAAPGYPVGFGLPWPLGPLRDLHLELRDESRVARYGSNIDTIGLAMKRVGGITAPAVASVPASPGPACIASDKKKKAPEAVKEVSAGAGSSAFVPKRRRVSTTPVREPIEVVVDVCAVAGAGHLVNAAFDPDEAVYLIQFRDPSPKPNVFFKMLDALAEFLRSDMLPDFGPDLDTLVQLTNRTDQDLSGVLGSWPVGQVSTAAEASSAMSITAAAPPHSNGHITVQAFPGTGDAQHRCRLVVSGNTFPLRDVLVSWERTQSGDRVIEISSSDAPALDELALLAKVFHVLRMEPGTESFETALQLRLKPLVPRRDAGTHATGTGARGVAPHRVCCNQAFTGGADFTAKVTADASLKRQRAAQQDALTNMNTDLVASLVQLRGAGGSAKAQRRDARLGRGPGDGRLKRVAEIAAEMWCACDVYRSGGAFRMSDETTVKTWWEGSGNPLVFDTRRQSPLNQALRVWEFEEVAPLRYWSRSPIASLGRPGKEQISSRRSGIADGLSRLDVPLARAMRGWLAVLALATLTLLIGLQLRWKRSENDEDMPEDEEVQYGDPAEHDAAVRQPRASMVIEGS</sequence>
<accession>A0A1Q9D422</accession>
<keyword evidence="2" id="KW-1133">Transmembrane helix</keyword>
<reference evidence="3 4" key="1">
    <citation type="submission" date="2016-02" db="EMBL/GenBank/DDBJ databases">
        <title>Genome analysis of coral dinoflagellate symbionts highlights evolutionary adaptations to a symbiotic lifestyle.</title>
        <authorList>
            <person name="Aranda M."/>
            <person name="Li Y."/>
            <person name="Liew Y.J."/>
            <person name="Baumgarten S."/>
            <person name="Simakov O."/>
            <person name="Wilson M."/>
            <person name="Piel J."/>
            <person name="Ashoor H."/>
            <person name="Bougouffa S."/>
            <person name="Bajic V.B."/>
            <person name="Ryu T."/>
            <person name="Ravasi T."/>
            <person name="Bayer T."/>
            <person name="Micklem G."/>
            <person name="Kim H."/>
            <person name="Bhak J."/>
            <person name="Lajeunesse T.C."/>
            <person name="Voolstra C.R."/>
        </authorList>
    </citation>
    <scope>NUCLEOTIDE SEQUENCE [LARGE SCALE GENOMIC DNA]</scope>
    <source>
        <strain evidence="3 4">CCMP2467</strain>
    </source>
</reference>
<gene>
    <name evidence="3" type="ORF">AK812_SmicGene28546</name>
</gene>
<feature type="transmembrane region" description="Helical" evidence="2">
    <location>
        <begin position="518"/>
        <end position="536"/>
    </location>
</feature>
<protein>
    <submittedName>
        <fullName evidence="3">Uncharacterized protein</fullName>
    </submittedName>
</protein>
<evidence type="ECO:0000313" key="4">
    <source>
        <dbReference type="Proteomes" id="UP000186817"/>
    </source>
</evidence>
<proteinExistence type="predicted"/>
<keyword evidence="2" id="KW-0812">Transmembrane</keyword>
<evidence type="ECO:0000313" key="3">
    <source>
        <dbReference type="EMBL" id="OLP89933.1"/>
    </source>
</evidence>
<keyword evidence="4" id="KW-1185">Reference proteome</keyword>
<dbReference type="Proteomes" id="UP000186817">
    <property type="component" value="Unassembled WGS sequence"/>
</dbReference>
<dbReference type="AlphaFoldDB" id="A0A1Q9D422"/>
<feature type="compositionally biased region" description="Acidic residues" evidence="1">
    <location>
        <begin position="545"/>
        <end position="556"/>
    </location>
</feature>
<keyword evidence="2" id="KW-0472">Membrane</keyword>
<evidence type="ECO:0000256" key="2">
    <source>
        <dbReference type="SAM" id="Phobius"/>
    </source>
</evidence>
<name>A0A1Q9D422_SYMMI</name>
<comment type="caution">
    <text evidence="3">The sequence shown here is derived from an EMBL/GenBank/DDBJ whole genome shotgun (WGS) entry which is preliminary data.</text>
</comment>
<dbReference type="OrthoDB" id="433127at2759"/>
<dbReference type="EMBL" id="LSRX01000736">
    <property type="protein sequence ID" value="OLP89933.1"/>
    <property type="molecule type" value="Genomic_DNA"/>
</dbReference>
<organism evidence="3 4">
    <name type="scientific">Symbiodinium microadriaticum</name>
    <name type="common">Dinoflagellate</name>
    <name type="synonym">Zooxanthella microadriatica</name>
    <dbReference type="NCBI Taxonomy" id="2951"/>
    <lineage>
        <taxon>Eukaryota</taxon>
        <taxon>Sar</taxon>
        <taxon>Alveolata</taxon>
        <taxon>Dinophyceae</taxon>
        <taxon>Suessiales</taxon>
        <taxon>Symbiodiniaceae</taxon>
        <taxon>Symbiodinium</taxon>
    </lineage>
</organism>
<evidence type="ECO:0000256" key="1">
    <source>
        <dbReference type="SAM" id="MobiDB-lite"/>
    </source>
</evidence>
<feature type="region of interest" description="Disordered" evidence="1">
    <location>
        <begin position="544"/>
        <end position="564"/>
    </location>
</feature>